<reference evidence="1" key="1">
    <citation type="submission" date="2022-08" db="EMBL/GenBank/DDBJ databases">
        <authorList>
            <consortium name="DOE Joint Genome Institute"/>
            <person name="Min B."/>
            <person name="Riley R."/>
            <person name="Sierra-Patev S."/>
            <person name="Naranjo-Ortiz M."/>
            <person name="Looney B."/>
            <person name="Konkel Z."/>
            <person name="Slot J.C."/>
            <person name="Sakamoto Y."/>
            <person name="Steenwyk J.L."/>
            <person name="Rokas A."/>
            <person name="Carro J."/>
            <person name="Camarero S."/>
            <person name="Ferreira P."/>
            <person name="Molpeceres G."/>
            <person name="Ruiz-Duenas F.J."/>
            <person name="Serrano A."/>
            <person name="Henrissat B."/>
            <person name="Drula E."/>
            <person name="Hughes K.W."/>
            <person name="Mata J.L."/>
            <person name="Ishikawa N.K."/>
            <person name="Vargas-Isla R."/>
            <person name="Ushijima S."/>
            <person name="Smith C.A."/>
            <person name="Ahrendt S."/>
            <person name="Andreopoulos W."/>
            <person name="He G."/>
            <person name="Labutti K."/>
            <person name="Lipzen A."/>
            <person name="Ng V."/>
            <person name="Sandor L."/>
            <person name="Barry K."/>
            <person name="Martinez A.T."/>
            <person name="Xiao Y."/>
            <person name="Gibbons J.G."/>
            <person name="Terashima K."/>
            <person name="Hibbett D.S."/>
            <person name="Grigoriev I.V."/>
        </authorList>
    </citation>
    <scope>NUCLEOTIDE SEQUENCE</scope>
    <source>
        <strain evidence="1">Sp2 HRB7682 ss15</strain>
    </source>
</reference>
<evidence type="ECO:0000313" key="2">
    <source>
        <dbReference type="Proteomes" id="UP001150238"/>
    </source>
</evidence>
<organism evidence="1 2">
    <name type="scientific">Lentinula lateritia</name>
    <dbReference type="NCBI Taxonomy" id="40482"/>
    <lineage>
        <taxon>Eukaryota</taxon>
        <taxon>Fungi</taxon>
        <taxon>Dikarya</taxon>
        <taxon>Basidiomycota</taxon>
        <taxon>Agaricomycotina</taxon>
        <taxon>Agaricomycetes</taxon>
        <taxon>Agaricomycetidae</taxon>
        <taxon>Agaricales</taxon>
        <taxon>Marasmiineae</taxon>
        <taxon>Omphalotaceae</taxon>
        <taxon>Lentinula</taxon>
    </lineage>
</organism>
<accession>A0A9W9DXM8</accession>
<dbReference type="InterPro" id="IPR046341">
    <property type="entry name" value="SET_dom_sf"/>
</dbReference>
<dbReference type="EMBL" id="JANVFS010000006">
    <property type="protein sequence ID" value="KAJ4491321.1"/>
    <property type="molecule type" value="Genomic_DNA"/>
</dbReference>
<dbReference type="PANTHER" id="PTHR13271">
    <property type="entry name" value="UNCHARACTERIZED PUTATIVE METHYLTRANSFERASE"/>
    <property type="match status" value="1"/>
</dbReference>
<sequence>MEHRITTLLNWCTTINIEIDERLQIFPDAAGLTAYSGATPIEPLQTLVKIPKTAVLSVKSCSASQFIESSPYGLEAQLALSLALLVELERGTSSRWYGYLQSLPDTVVSLPVFWGLEFEEGTLEDIKDGKDALKWLKGTEVEKLLVGSDGTPLIDSLRKYFHEIVTPTMARLSSESLPSFHHFCRAYSLASSRAFLVDAYHGLSMVPIADAFNHTDDYHVHLETEYEVCSECGSLQQCLHDRDIEPTLGHPTSGFQQIEKDNTYDMVSNAAITPHSEVFNTYGETLSNAQLLTRYGFILDVNENDNVSWELESLIHFLEESKPSKSRGSCTPLELPWNTLVESFDVDVFSNSELIFEPAEAAYCINCEGKVSWQFWLVVVFHQCASLVPAEEILSISMELGMYQTSREIQNLRASVTIGATTRHNYLLPSLAQKTACMIRDLCQQRKTYLGDGRDQENLGNLVDELDSSQSRTKLALLQVMTEISILNSLNYGGQSSTL</sequence>
<dbReference type="Proteomes" id="UP001150238">
    <property type="component" value="Unassembled WGS sequence"/>
</dbReference>
<dbReference type="SUPFAM" id="SSF82199">
    <property type="entry name" value="SET domain"/>
    <property type="match status" value="1"/>
</dbReference>
<evidence type="ECO:0000313" key="1">
    <source>
        <dbReference type="EMBL" id="KAJ4491321.1"/>
    </source>
</evidence>
<name>A0A9W9DXM8_9AGAR</name>
<dbReference type="Gene3D" id="3.90.1410.10">
    <property type="entry name" value="set domain protein methyltransferase, domain 1"/>
    <property type="match status" value="1"/>
</dbReference>
<protein>
    <recommendedName>
        <fullName evidence="3">SET domain-containing protein</fullName>
    </recommendedName>
</protein>
<dbReference type="InterPro" id="IPR050600">
    <property type="entry name" value="SETD3_SETD6_MTase"/>
</dbReference>
<gene>
    <name evidence="1" type="ORF">C8J55DRAFT_556905</name>
</gene>
<dbReference type="CDD" id="cd10527">
    <property type="entry name" value="SET_LSMT"/>
    <property type="match status" value="1"/>
</dbReference>
<proteinExistence type="predicted"/>
<comment type="caution">
    <text evidence="1">The sequence shown here is derived from an EMBL/GenBank/DDBJ whole genome shotgun (WGS) entry which is preliminary data.</text>
</comment>
<reference evidence="1" key="2">
    <citation type="journal article" date="2023" name="Proc. Natl. Acad. Sci. U.S.A.">
        <title>A global phylogenomic analysis of the shiitake genus Lentinula.</title>
        <authorList>
            <person name="Sierra-Patev S."/>
            <person name="Min B."/>
            <person name="Naranjo-Ortiz M."/>
            <person name="Looney B."/>
            <person name="Konkel Z."/>
            <person name="Slot J.C."/>
            <person name="Sakamoto Y."/>
            <person name="Steenwyk J.L."/>
            <person name="Rokas A."/>
            <person name="Carro J."/>
            <person name="Camarero S."/>
            <person name="Ferreira P."/>
            <person name="Molpeceres G."/>
            <person name="Ruiz-Duenas F.J."/>
            <person name="Serrano A."/>
            <person name="Henrissat B."/>
            <person name="Drula E."/>
            <person name="Hughes K.W."/>
            <person name="Mata J.L."/>
            <person name="Ishikawa N.K."/>
            <person name="Vargas-Isla R."/>
            <person name="Ushijima S."/>
            <person name="Smith C.A."/>
            <person name="Donoghue J."/>
            <person name="Ahrendt S."/>
            <person name="Andreopoulos W."/>
            <person name="He G."/>
            <person name="LaButti K."/>
            <person name="Lipzen A."/>
            <person name="Ng V."/>
            <person name="Riley R."/>
            <person name="Sandor L."/>
            <person name="Barry K."/>
            <person name="Martinez A.T."/>
            <person name="Xiao Y."/>
            <person name="Gibbons J.G."/>
            <person name="Terashima K."/>
            <person name="Grigoriev I.V."/>
            <person name="Hibbett D."/>
        </authorList>
    </citation>
    <scope>NUCLEOTIDE SEQUENCE</scope>
    <source>
        <strain evidence="1">Sp2 HRB7682 ss15</strain>
    </source>
</reference>
<dbReference type="GO" id="GO:0016279">
    <property type="term" value="F:protein-lysine N-methyltransferase activity"/>
    <property type="evidence" value="ECO:0007669"/>
    <property type="project" value="TreeGrafter"/>
</dbReference>
<dbReference type="AlphaFoldDB" id="A0A9W9DXM8"/>
<evidence type="ECO:0008006" key="3">
    <source>
        <dbReference type="Google" id="ProtNLM"/>
    </source>
</evidence>